<dbReference type="Proteomes" id="UP000256964">
    <property type="component" value="Unassembled WGS sequence"/>
</dbReference>
<feature type="region of interest" description="Disordered" evidence="1">
    <location>
        <begin position="90"/>
        <end position="135"/>
    </location>
</feature>
<feature type="compositionally biased region" description="Polar residues" evidence="1">
    <location>
        <begin position="164"/>
        <end position="175"/>
    </location>
</feature>
<dbReference type="OrthoDB" id="3232876at2759"/>
<feature type="compositionally biased region" description="Polar residues" evidence="1">
    <location>
        <begin position="218"/>
        <end position="247"/>
    </location>
</feature>
<accession>A0A371DMY9</accession>
<gene>
    <name evidence="2" type="ORF">OH76DRAFT_1161782</name>
</gene>
<evidence type="ECO:0000313" key="2">
    <source>
        <dbReference type="EMBL" id="RDX53889.1"/>
    </source>
</evidence>
<feature type="region of interest" description="Disordered" evidence="1">
    <location>
        <begin position="153"/>
        <end position="436"/>
    </location>
</feature>
<proteinExistence type="predicted"/>
<feature type="compositionally biased region" description="Low complexity" evidence="1">
    <location>
        <begin position="413"/>
        <end position="423"/>
    </location>
</feature>
<dbReference type="EMBL" id="KZ857386">
    <property type="protein sequence ID" value="RDX53889.1"/>
    <property type="molecule type" value="Genomic_DNA"/>
</dbReference>
<evidence type="ECO:0000256" key="1">
    <source>
        <dbReference type="SAM" id="MobiDB-lite"/>
    </source>
</evidence>
<feature type="compositionally biased region" description="Polar residues" evidence="1">
    <location>
        <begin position="1"/>
        <end position="23"/>
    </location>
</feature>
<feature type="region of interest" description="Disordered" evidence="1">
    <location>
        <begin position="1"/>
        <end position="57"/>
    </location>
</feature>
<feature type="compositionally biased region" description="Pro residues" evidence="1">
    <location>
        <begin position="346"/>
        <end position="360"/>
    </location>
</feature>
<sequence length="436" mass="47123">MCAATQPPSDVQDGASQPQSACSSKDLLSAVVDNADSPSLHPSQHPQPPDDAGHAGNNIIAALTTQGIRVRDFAYENTLPPVTTVPRFSVQVQPRRPRILRRTRDMHDGHADGEESDEEDPTVPKTWYIDSNGDGVSHAYRYRKKTATLERTLTEPADEEPPSQGVNARASGSTQPFRRFRLPPARPRQEGAQCPFTPPRPIRPSQSQSPNRFLSPIDTMSNSQPSAQDESQETESWIDTPLVTPNGSLHWPVQDTSALPASQLESVLPQLGDAEQNITLSQLGFSPERSQATSAPSPAGTPSRPRRASPQMPPPAEFNHRTRASGPSRTRPASASPVRSTARMSPLPPPPPPPLDPAPEPRYNMRKRPAVNKPPAPLRGASRTRASGHAATRASEKGAPPAKKRKITPPKKPTASNGTTATGRGRKKTANVKENR</sequence>
<feature type="compositionally biased region" description="Polar residues" evidence="1">
    <location>
        <begin position="254"/>
        <end position="265"/>
    </location>
</feature>
<reference evidence="2 3" key="1">
    <citation type="journal article" date="2018" name="Biotechnol. Biofuels">
        <title>Integrative visual omics of the white-rot fungus Polyporus brumalis exposes the biotechnological potential of its oxidative enzymes for delignifying raw plant biomass.</title>
        <authorList>
            <person name="Miyauchi S."/>
            <person name="Rancon A."/>
            <person name="Drula E."/>
            <person name="Hage H."/>
            <person name="Chaduli D."/>
            <person name="Favel A."/>
            <person name="Grisel S."/>
            <person name="Henrissat B."/>
            <person name="Herpoel-Gimbert I."/>
            <person name="Ruiz-Duenas F.J."/>
            <person name="Chevret D."/>
            <person name="Hainaut M."/>
            <person name="Lin J."/>
            <person name="Wang M."/>
            <person name="Pangilinan J."/>
            <person name="Lipzen A."/>
            <person name="Lesage-Meessen L."/>
            <person name="Navarro D."/>
            <person name="Riley R."/>
            <person name="Grigoriev I.V."/>
            <person name="Zhou S."/>
            <person name="Raouche S."/>
            <person name="Rosso M.N."/>
        </authorList>
    </citation>
    <scope>NUCLEOTIDE SEQUENCE [LARGE SCALE GENOMIC DNA]</scope>
    <source>
        <strain evidence="2 3">BRFM 1820</strain>
    </source>
</reference>
<dbReference type="AlphaFoldDB" id="A0A371DMY9"/>
<protein>
    <submittedName>
        <fullName evidence="2">Uncharacterized protein</fullName>
    </submittedName>
</protein>
<feature type="compositionally biased region" description="Polar residues" evidence="1">
    <location>
        <begin position="325"/>
        <end position="343"/>
    </location>
</feature>
<organism evidence="2 3">
    <name type="scientific">Lentinus brumalis</name>
    <dbReference type="NCBI Taxonomy" id="2498619"/>
    <lineage>
        <taxon>Eukaryota</taxon>
        <taxon>Fungi</taxon>
        <taxon>Dikarya</taxon>
        <taxon>Basidiomycota</taxon>
        <taxon>Agaricomycotina</taxon>
        <taxon>Agaricomycetes</taxon>
        <taxon>Polyporales</taxon>
        <taxon>Polyporaceae</taxon>
        <taxon>Lentinus</taxon>
    </lineage>
</organism>
<feature type="compositionally biased region" description="Basic and acidic residues" evidence="1">
    <location>
        <begin position="102"/>
        <end position="113"/>
    </location>
</feature>
<name>A0A371DMY9_9APHY</name>
<evidence type="ECO:0000313" key="3">
    <source>
        <dbReference type="Proteomes" id="UP000256964"/>
    </source>
</evidence>
<feature type="compositionally biased region" description="Polar residues" evidence="1">
    <location>
        <begin position="276"/>
        <end position="296"/>
    </location>
</feature>
<keyword evidence="3" id="KW-1185">Reference proteome</keyword>